<evidence type="ECO:0000313" key="2">
    <source>
        <dbReference type="EMBL" id="KII61944.1"/>
    </source>
</evidence>
<comment type="caution">
    <text evidence="2">The sequence shown here is derived from an EMBL/GenBank/DDBJ whole genome shotgun (WGS) entry which is preliminary data.</text>
</comment>
<proteinExistence type="predicted"/>
<organism evidence="2 3">
    <name type="scientific">Thelohanellus kitauei</name>
    <name type="common">Myxosporean</name>
    <dbReference type="NCBI Taxonomy" id="669202"/>
    <lineage>
        <taxon>Eukaryota</taxon>
        <taxon>Metazoa</taxon>
        <taxon>Cnidaria</taxon>
        <taxon>Myxozoa</taxon>
        <taxon>Myxosporea</taxon>
        <taxon>Bivalvulida</taxon>
        <taxon>Platysporina</taxon>
        <taxon>Myxobolidae</taxon>
        <taxon>Thelohanellus</taxon>
    </lineage>
</organism>
<keyword evidence="1" id="KW-1133">Transmembrane helix</keyword>
<name>A0A0C2MC57_THEKT</name>
<evidence type="ECO:0000256" key="1">
    <source>
        <dbReference type="SAM" id="Phobius"/>
    </source>
</evidence>
<keyword evidence="1" id="KW-0812">Transmembrane</keyword>
<reference evidence="2 3" key="1">
    <citation type="journal article" date="2014" name="Genome Biol. Evol.">
        <title>The genome of the myxosporean Thelohanellus kitauei shows adaptations to nutrient acquisition within its fish host.</title>
        <authorList>
            <person name="Yang Y."/>
            <person name="Xiong J."/>
            <person name="Zhou Z."/>
            <person name="Huo F."/>
            <person name="Miao W."/>
            <person name="Ran C."/>
            <person name="Liu Y."/>
            <person name="Zhang J."/>
            <person name="Feng J."/>
            <person name="Wang M."/>
            <person name="Wang M."/>
            <person name="Wang L."/>
            <person name="Yao B."/>
        </authorList>
    </citation>
    <scope>NUCLEOTIDE SEQUENCE [LARGE SCALE GENOMIC DNA]</scope>
    <source>
        <strain evidence="2">Wuqing</strain>
    </source>
</reference>
<gene>
    <name evidence="2" type="ORF">RF11_06953</name>
</gene>
<feature type="transmembrane region" description="Helical" evidence="1">
    <location>
        <begin position="37"/>
        <end position="65"/>
    </location>
</feature>
<feature type="transmembrane region" description="Helical" evidence="1">
    <location>
        <begin position="124"/>
        <end position="143"/>
    </location>
</feature>
<dbReference type="AlphaFoldDB" id="A0A0C2MC57"/>
<keyword evidence="3" id="KW-1185">Reference proteome</keyword>
<keyword evidence="1" id="KW-0472">Membrane</keyword>
<dbReference type="Proteomes" id="UP000031668">
    <property type="component" value="Unassembled WGS sequence"/>
</dbReference>
<evidence type="ECO:0000313" key="3">
    <source>
        <dbReference type="Proteomes" id="UP000031668"/>
    </source>
</evidence>
<sequence>MFTLVIHHHSEREVAVYGPLHWSLNGQLMKYESVTMLFVFIQVMYVATCVASVIALYFAIVGYVIKRFQRLAGFFILATTLLQGILASSYTVQFVWAKHGGTLLSTHESIYLIKQKSDEFPVPSFIFCVLPMMFFFMALGLSVSRRKLIYEKMEIDAE</sequence>
<feature type="transmembrane region" description="Helical" evidence="1">
    <location>
        <begin position="72"/>
        <end position="96"/>
    </location>
</feature>
<dbReference type="EMBL" id="JWZT01005174">
    <property type="protein sequence ID" value="KII61944.1"/>
    <property type="molecule type" value="Genomic_DNA"/>
</dbReference>
<protein>
    <submittedName>
        <fullName evidence="2">Uncharacterized protein</fullName>
    </submittedName>
</protein>
<accession>A0A0C2MC57</accession>